<evidence type="ECO:0000313" key="2">
    <source>
        <dbReference type="EMBL" id="MBS4186646.1"/>
    </source>
</evidence>
<keyword evidence="1" id="KW-0812">Transmembrane</keyword>
<comment type="caution">
    <text evidence="2">The sequence shown here is derived from an EMBL/GenBank/DDBJ whole genome shotgun (WGS) entry which is preliminary data.</text>
</comment>
<dbReference type="EMBL" id="JAGYPE020000057">
    <property type="protein sequence ID" value="MCH6268458.1"/>
    <property type="molecule type" value="Genomic_DNA"/>
</dbReference>
<dbReference type="EMBL" id="JAGYPE010000007">
    <property type="protein sequence ID" value="MBS4186646.1"/>
    <property type="molecule type" value="Genomic_DNA"/>
</dbReference>
<reference evidence="2" key="1">
    <citation type="submission" date="2021-05" db="EMBL/GenBank/DDBJ databases">
        <title>Novel Bacillus species.</title>
        <authorList>
            <person name="Liu G."/>
        </authorList>
    </citation>
    <scope>NUCLEOTIDE SEQUENCE</scope>
    <source>
        <strain evidence="2 4">FJAT-50051</strain>
    </source>
</reference>
<accession>A0A942T816</accession>
<evidence type="ECO:0000313" key="4">
    <source>
        <dbReference type="Proteomes" id="UP000677265"/>
    </source>
</evidence>
<keyword evidence="1" id="KW-0472">Membrane</keyword>
<dbReference type="Proteomes" id="UP000677265">
    <property type="component" value="Unassembled WGS sequence"/>
</dbReference>
<proteinExistence type="predicted"/>
<gene>
    <name evidence="3" type="ORF">KHB02_023275</name>
    <name evidence="2" type="ORF">KHB02_35355</name>
</gene>
<dbReference type="RefSeq" id="WP_213146436.1">
    <property type="nucleotide sequence ID" value="NZ_JAGYPE020000057.1"/>
</dbReference>
<evidence type="ECO:0000256" key="1">
    <source>
        <dbReference type="SAM" id="Phobius"/>
    </source>
</evidence>
<feature type="transmembrane region" description="Helical" evidence="1">
    <location>
        <begin position="43"/>
        <end position="62"/>
    </location>
</feature>
<name>A0A942T816_9BACI</name>
<keyword evidence="1" id="KW-1133">Transmembrane helix</keyword>
<sequence>MIRAAVAGVVGFILIFIESMIVMKFKGYATIEFGGLTPFINVWAMNFFAVFAILTQVTNWYVNRQSFKEDSSY</sequence>
<keyword evidence="4" id="KW-1185">Reference proteome</keyword>
<dbReference type="AlphaFoldDB" id="A0A942T816"/>
<evidence type="ECO:0000313" key="3">
    <source>
        <dbReference type="EMBL" id="MCH6268458.1"/>
    </source>
</evidence>
<organism evidence="2">
    <name type="scientific">Neobacillus citreus</name>
    <dbReference type="NCBI Taxonomy" id="2833578"/>
    <lineage>
        <taxon>Bacteria</taxon>
        <taxon>Bacillati</taxon>
        <taxon>Bacillota</taxon>
        <taxon>Bacilli</taxon>
        <taxon>Bacillales</taxon>
        <taxon>Bacillaceae</taxon>
        <taxon>Neobacillus</taxon>
    </lineage>
</organism>
<protein>
    <submittedName>
        <fullName evidence="2">Uncharacterized protein</fullName>
    </submittedName>
</protein>